<feature type="domain" description="GGDEF" evidence="4">
    <location>
        <begin position="244"/>
        <end position="376"/>
    </location>
</feature>
<dbReference type="InterPro" id="IPR000160">
    <property type="entry name" value="GGDEF_dom"/>
</dbReference>
<comment type="caution">
    <text evidence="5">The sequence shown here is derived from an EMBL/GenBank/DDBJ whole genome shotgun (WGS) entry which is preliminary data.</text>
</comment>
<protein>
    <recommendedName>
        <fullName evidence="1">diguanylate cyclase</fullName>
        <ecNumber evidence="1">2.7.7.65</ecNumber>
    </recommendedName>
</protein>
<keyword evidence="3" id="KW-1133">Transmembrane helix</keyword>
<dbReference type="InterPro" id="IPR043128">
    <property type="entry name" value="Rev_trsase/Diguanyl_cyclase"/>
</dbReference>
<evidence type="ECO:0000256" key="1">
    <source>
        <dbReference type="ARBA" id="ARBA00012528"/>
    </source>
</evidence>
<sequence>MDFEINEDDSNDLEKEGLAWKQATRLRSIYLGLAAYGVALLVWFFAYRLGFLSLPARVGIAIISLHIFVQIGFILVVRKGWNLRFADASLTMPNIILAITVNAPALFYMTAESRAMMLFLFLFGFYFSILRLTYRQCFAVALYNISLYCFVLWGVYLWRNDQIDLHLEAFNLMVFSASLLWLAFFSGYTSFLRKRLRKKNLENQDLLKKLSDLAERDELTGIANRRKFFARAEELRAWCLRKNMNYAVAIIDLDHFKAVNDNHGHAVGDRVLQTFGRLGETELRFCDVFARIGGEEFAVMVTDTSQETCTVGLERLQHAFSKIHFGTSENSFRVSFSAGVALSDADEPLENLMDRADRALYLAKEKGRKRVEIACDTPGQLSRQL</sequence>
<dbReference type="Proteomes" id="UP000664417">
    <property type="component" value="Unassembled WGS sequence"/>
</dbReference>
<dbReference type="CDD" id="cd01949">
    <property type="entry name" value="GGDEF"/>
    <property type="match status" value="1"/>
</dbReference>
<feature type="transmembrane region" description="Helical" evidence="3">
    <location>
        <begin position="115"/>
        <end position="134"/>
    </location>
</feature>
<dbReference type="EMBL" id="JAFREP010000020">
    <property type="protein sequence ID" value="MBO1320906.1"/>
    <property type="molecule type" value="Genomic_DNA"/>
</dbReference>
<organism evidence="5 6">
    <name type="scientific">Acanthopleuribacter pedis</name>
    <dbReference type="NCBI Taxonomy" id="442870"/>
    <lineage>
        <taxon>Bacteria</taxon>
        <taxon>Pseudomonadati</taxon>
        <taxon>Acidobacteriota</taxon>
        <taxon>Holophagae</taxon>
        <taxon>Acanthopleuribacterales</taxon>
        <taxon>Acanthopleuribacteraceae</taxon>
        <taxon>Acanthopleuribacter</taxon>
    </lineage>
</organism>
<dbReference type="FunFam" id="3.30.70.270:FF:000001">
    <property type="entry name" value="Diguanylate cyclase domain protein"/>
    <property type="match status" value="1"/>
</dbReference>
<feature type="transmembrane region" description="Helical" evidence="3">
    <location>
        <begin position="28"/>
        <end position="46"/>
    </location>
</feature>
<evidence type="ECO:0000259" key="4">
    <source>
        <dbReference type="PROSITE" id="PS50887"/>
    </source>
</evidence>
<keyword evidence="6" id="KW-1185">Reference proteome</keyword>
<dbReference type="InterPro" id="IPR029787">
    <property type="entry name" value="Nucleotide_cyclase"/>
</dbReference>
<dbReference type="Pfam" id="PF00990">
    <property type="entry name" value="GGDEF"/>
    <property type="match status" value="1"/>
</dbReference>
<dbReference type="RefSeq" id="WP_207860881.1">
    <property type="nucleotide sequence ID" value="NZ_JAFREP010000020.1"/>
</dbReference>
<keyword evidence="3" id="KW-0812">Transmembrane</keyword>
<feature type="transmembrane region" description="Helical" evidence="3">
    <location>
        <begin position="141"/>
        <end position="158"/>
    </location>
</feature>
<feature type="transmembrane region" description="Helical" evidence="3">
    <location>
        <begin position="170"/>
        <end position="191"/>
    </location>
</feature>
<evidence type="ECO:0000256" key="2">
    <source>
        <dbReference type="ARBA" id="ARBA00034247"/>
    </source>
</evidence>
<comment type="catalytic activity">
    <reaction evidence="2">
        <text>2 GTP = 3',3'-c-di-GMP + 2 diphosphate</text>
        <dbReference type="Rhea" id="RHEA:24898"/>
        <dbReference type="ChEBI" id="CHEBI:33019"/>
        <dbReference type="ChEBI" id="CHEBI:37565"/>
        <dbReference type="ChEBI" id="CHEBI:58805"/>
        <dbReference type="EC" id="2.7.7.65"/>
    </reaction>
</comment>
<dbReference type="GO" id="GO:0052621">
    <property type="term" value="F:diguanylate cyclase activity"/>
    <property type="evidence" value="ECO:0007669"/>
    <property type="project" value="UniProtKB-EC"/>
</dbReference>
<dbReference type="NCBIfam" id="TIGR00254">
    <property type="entry name" value="GGDEF"/>
    <property type="match status" value="1"/>
</dbReference>
<keyword evidence="3" id="KW-0472">Membrane</keyword>
<accession>A0A8J7QHW9</accession>
<evidence type="ECO:0000256" key="3">
    <source>
        <dbReference type="SAM" id="Phobius"/>
    </source>
</evidence>
<reference evidence="5" key="1">
    <citation type="submission" date="2021-03" db="EMBL/GenBank/DDBJ databases">
        <authorList>
            <person name="Wang G."/>
        </authorList>
    </citation>
    <scope>NUCLEOTIDE SEQUENCE</scope>
    <source>
        <strain evidence="5">KCTC 12899</strain>
    </source>
</reference>
<dbReference type="SMART" id="SM00267">
    <property type="entry name" value="GGDEF"/>
    <property type="match status" value="1"/>
</dbReference>
<dbReference type="EC" id="2.7.7.65" evidence="1"/>
<dbReference type="PANTHER" id="PTHR45138">
    <property type="entry name" value="REGULATORY COMPONENTS OF SENSORY TRANSDUCTION SYSTEM"/>
    <property type="match status" value="1"/>
</dbReference>
<dbReference type="PROSITE" id="PS50887">
    <property type="entry name" value="GGDEF"/>
    <property type="match status" value="1"/>
</dbReference>
<gene>
    <name evidence="5" type="ORF">J3U88_20680</name>
</gene>
<dbReference type="SUPFAM" id="SSF55073">
    <property type="entry name" value="Nucleotide cyclase"/>
    <property type="match status" value="1"/>
</dbReference>
<proteinExistence type="predicted"/>
<dbReference type="InterPro" id="IPR050469">
    <property type="entry name" value="Diguanylate_Cyclase"/>
</dbReference>
<feature type="transmembrane region" description="Helical" evidence="3">
    <location>
        <begin position="89"/>
        <end position="109"/>
    </location>
</feature>
<evidence type="ECO:0000313" key="5">
    <source>
        <dbReference type="EMBL" id="MBO1320906.1"/>
    </source>
</evidence>
<dbReference type="PANTHER" id="PTHR45138:SF9">
    <property type="entry name" value="DIGUANYLATE CYCLASE DGCM-RELATED"/>
    <property type="match status" value="1"/>
</dbReference>
<dbReference type="AlphaFoldDB" id="A0A8J7QHW9"/>
<evidence type="ECO:0000313" key="6">
    <source>
        <dbReference type="Proteomes" id="UP000664417"/>
    </source>
</evidence>
<feature type="transmembrane region" description="Helical" evidence="3">
    <location>
        <begin position="58"/>
        <end position="77"/>
    </location>
</feature>
<dbReference type="Gene3D" id="3.30.70.270">
    <property type="match status" value="1"/>
</dbReference>
<name>A0A8J7QHW9_9BACT</name>